<evidence type="ECO:0000256" key="1">
    <source>
        <dbReference type="SAM" id="MobiDB-lite"/>
    </source>
</evidence>
<feature type="compositionally biased region" description="Basic and acidic residues" evidence="1">
    <location>
        <begin position="390"/>
        <end position="400"/>
    </location>
</feature>
<dbReference type="GO" id="GO:0000175">
    <property type="term" value="F:3'-5'-RNA exonuclease activity"/>
    <property type="evidence" value="ECO:0007669"/>
    <property type="project" value="TreeGrafter"/>
</dbReference>
<proteinExistence type="predicted"/>
<dbReference type="InterPro" id="IPR012340">
    <property type="entry name" value="NA-bd_OB-fold"/>
</dbReference>
<dbReference type="InterPro" id="IPR056787">
    <property type="entry name" value="OB_HELZ2"/>
</dbReference>
<dbReference type="EMBL" id="CACVKT020003577">
    <property type="protein sequence ID" value="CAC5384456.1"/>
    <property type="molecule type" value="Genomic_DNA"/>
</dbReference>
<dbReference type="GO" id="GO:0000932">
    <property type="term" value="C:P-body"/>
    <property type="evidence" value="ECO:0007669"/>
    <property type="project" value="TreeGrafter"/>
</dbReference>
<feature type="region of interest" description="Disordered" evidence="1">
    <location>
        <begin position="329"/>
        <end position="350"/>
    </location>
</feature>
<gene>
    <name evidence="3" type="ORF">MCOR_20092</name>
</gene>
<evidence type="ECO:0000259" key="2">
    <source>
        <dbReference type="SMART" id="SM00955"/>
    </source>
</evidence>
<sequence>MNDTYDDFRLPGTECSHANKEGENSEYDSDSDSDPYYSAYSNIYDEQSDASIPDQTTELDNSMKTDQLDESKDLYEQSDITVADVNPDVAMRLREGNDQRKCVDKEVRLENYYKEYLRREQIKPYPLHHLEVRGLWIPLIEEMLTTDDYRRLIRLIRNIKAAADESLDTDPLANCRRSLHVYLDLNISVITMVENSIDPGHIVEESRSISMQIAVCFHLMGQNQNVCQICKKMDAHLAIQPGSSVFQKFFLIWIEALIKLQKLDIAKKKIEHYLELTTKKEDKEAVNPFLDQIDTIEEEIKRLEDEVVDSDNEYVKDSNYTGIKQQRLKAKEIKDKHKKKKRNRPKTKQKTVEYFTMSTPWIGVDGKRLKSANKLTQSNESSSSSNAVESIKKPKGHDISDIESDEEFDKMARDNWIGNYNISSDDEKDSENETIDYYEQNQHSKWRQKRDIFQYEEFYGTEKLKELCKIYPNKFKICTVKLEAAHKAVCKNIDNSDKISNIEISGRSKIGKVFDDDEVCVEILMDEKEEYERLSQCGSRPYVTVDTSKQNFKVYGQIRGVFKRIHFPNVKHPVFVCMLDESSYHLMLPVSKTIPKLHILKRKSTNDYQIDVYNYDTKTEELNPKELFTIKTGDVKNYTFLVVMICWEDIYPLGAVIKVLNSKRGLLSGIEILRLQHQVPTMYKQNTIEDVNELLESDESILCKKDRLDLTGLEIFTIDPSNAKDLDDALSIEDLDDIFRVGVHIADVTFYVEKDSHIDVEAYERATTFYPGQRLNPYHMLPSPLIKELCSLIPGKARPSISIFFTFDKKEGLRKDLPKIKRSYIMSSKQLSYREVQNTILKKETTIPDSLCKQIHDLFNLAKKQRISRLGRGLFYSPIEKLDEDDDFRDTKEAHYLVEEFMILTNNTIGKFLLNKFKDCIPLRVQQPPKPEHMKTWLGSHEYYADLILKLQEIRPSPLLWHDRKLTIDNNPTEKYHNLLMYQHWVWKKLLLAIEQKDYTAASQIIGCDELHPFSCLALDEWYEYQERAEYKCSGEVHTIQDCSHFTLGMIQYTSFTSPIRRYVDIIVHRLLHCALDNKGPCYTKDEVSVMCQYLNEVTNRSKNYQKHCRALRCGHKLIKQPQIFHGLVKTVSENEVSVVIPGYKSLPKSSKTIQLNSLNAVKKPVFKTDTSTGREILELTWKKRLYSFNGYTPIKKKETKQDGYRLNPHNRGFFQQQRKWKVILETFTSAKSPKDKMKRLIKIFNDERIGDSKENGDKLLEYVPACNETERDVSSEVREGPITLHSCEFTMTFNHQQILPLQLSAESVRGVLIPQIEIFDMTNNVKHCFQHVKDPVKYLEQYATSPSKPKYTSAVDYLRTWKPLVEMESASNSIKSSTATINDVPVKFISQYEGKFSLSKEFCDQRNIDINKTPLSVFLNEKEAVDEENGRELKTLLVLITFVLSV</sequence>
<dbReference type="InterPro" id="IPR050180">
    <property type="entry name" value="RNR_Ribonuclease"/>
</dbReference>
<dbReference type="PANTHER" id="PTHR23355">
    <property type="entry name" value="RIBONUCLEASE"/>
    <property type="match status" value="1"/>
</dbReference>
<dbReference type="PANTHER" id="PTHR23355:SF9">
    <property type="entry name" value="DIS3-LIKE EXONUCLEASE 2"/>
    <property type="match status" value="1"/>
</dbReference>
<reference evidence="3 4" key="1">
    <citation type="submission" date="2020-06" db="EMBL/GenBank/DDBJ databases">
        <authorList>
            <person name="Li R."/>
            <person name="Bekaert M."/>
        </authorList>
    </citation>
    <scope>NUCLEOTIDE SEQUENCE [LARGE SCALE GENOMIC DNA]</scope>
    <source>
        <strain evidence="4">wild</strain>
    </source>
</reference>
<feature type="region of interest" description="Disordered" evidence="1">
    <location>
        <begin position="373"/>
        <end position="405"/>
    </location>
</feature>
<name>A0A6J8BLI1_MYTCO</name>
<evidence type="ECO:0000313" key="4">
    <source>
        <dbReference type="Proteomes" id="UP000507470"/>
    </source>
</evidence>
<dbReference type="Pfam" id="PF25049">
    <property type="entry name" value="OB_HELZ2"/>
    <property type="match status" value="1"/>
</dbReference>
<dbReference type="GO" id="GO:0006402">
    <property type="term" value="P:mRNA catabolic process"/>
    <property type="evidence" value="ECO:0007669"/>
    <property type="project" value="TreeGrafter"/>
</dbReference>
<dbReference type="OrthoDB" id="6161099at2759"/>
<dbReference type="InterPro" id="IPR022966">
    <property type="entry name" value="RNase_II/R_CS"/>
</dbReference>
<feature type="compositionally biased region" description="Basic residues" evidence="1">
    <location>
        <begin position="336"/>
        <end position="349"/>
    </location>
</feature>
<dbReference type="SUPFAM" id="SSF50249">
    <property type="entry name" value="Nucleic acid-binding proteins"/>
    <property type="match status" value="1"/>
</dbReference>
<evidence type="ECO:0000313" key="3">
    <source>
        <dbReference type="EMBL" id="CAC5384456.1"/>
    </source>
</evidence>
<dbReference type="PROSITE" id="PS01175">
    <property type="entry name" value="RIBONUCLEASE_II"/>
    <property type="match status" value="1"/>
</dbReference>
<feature type="domain" description="RNB" evidence="2">
    <location>
        <begin position="707"/>
        <end position="1078"/>
    </location>
</feature>
<dbReference type="Pfam" id="PF00773">
    <property type="entry name" value="RNB"/>
    <property type="match status" value="1"/>
</dbReference>
<feature type="compositionally biased region" description="Low complexity" evidence="1">
    <location>
        <begin position="378"/>
        <end position="389"/>
    </location>
</feature>
<feature type="region of interest" description="Disordered" evidence="1">
    <location>
        <begin position="1"/>
        <end position="39"/>
    </location>
</feature>
<protein>
    <recommendedName>
        <fullName evidence="2">RNB domain-containing protein</fullName>
    </recommendedName>
</protein>
<dbReference type="Proteomes" id="UP000507470">
    <property type="component" value="Unassembled WGS sequence"/>
</dbReference>
<dbReference type="SMART" id="SM00955">
    <property type="entry name" value="RNB"/>
    <property type="match status" value="1"/>
</dbReference>
<dbReference type="GO" id="GO:0010587">
    <property type="term" value="P:miRNA catabolic process"/>
    <property type="evidence" value="ECO:0007669"/>
    <property type="project" value="TreeGrafter"/>
</dbReference>
<keyword evidence="4" id="KW-1185">Reference proteome</keyword>
<accession>A0A6J8BLI1</accession>
<dbReference type="GO" id="GO:0003723">
    <property type="term" value="F:RNA binding"/>
    <property type="evidence" value="ECO:0007669"/>
    <property type="project" value="InterPro"/>
</dbReference>
<dbReference type="InterPro" id="IPR001900">
    <property type="entry name" value="RNase_II/R"/>
</dbReference>
<organism evidence="3 4">
    <name type="scientific">Mytilus coruscus</name>
    <name type="common">Sea mussel</name>
    <dbReference type="NCBI Taxonomy" id="42192"/>
    <lineage>
        <taxon>Eukaryota</taxon>
        <taxon>Metazoa</taxon>
        <taxon>Spiralia</taxon>
        <taxon>Lophotrochozoa</taxon>
        <taxon>Mollusca</taxon>
        <taxon>Bivalvia</taxon>
        <taxon>Autobranchia</taxon>
        <taxon>Pteriomorphia</taxon>
        <taxon>Mytilida</taxon>
        <taxon>Mytiloidea</taxon>
        <taxon>Mytilidae</taxon>
        <taxon>Mytilinae</taxon>
        <taxon>Mytilus</taxon>
    </lineage>
</organism>
<feature type="compositionally biased region" description="Acidic residues" evidence="1">
    <location>
        <begin position="24"/>
        <end position="33"/>
    </location>
</feature>